<dbReference type="GO" id="GO:0000981">
    <property type="term" value="F:DNA-binding transcription factor activity, RNA polymerase II-specific"/>
    <property type="evidence" value="ECO:0007669"/>
    <property type="project" value="InterPro"/>
</dbReference>
<dbReference type="GO" id="GO:0008270">
    <property type="term" value="F:zinc ion binding"/>
    <property type="evidence" value="ECO:0007669"/>
    <property type="project" value="InterPro"/>
</dbReference>
<dbReference type="Pfam" id="PF00172">
    <property type="entry name" value="Zn_clus"/>
    <property type="match status" value="1"/>
</dbReference>
<dbReference type="PROSITE" id="PS00463">
    <property type="entry name" value="ZN2_CY6_FUNGAL_1"/>
    <property type="match status" value="1"/>
</dbReference>
<dbReference type="CDD" id="cd00067">
    <property type="entry name" value="GAL4"/>
    <property type="match status" value="1"/>
</dbReference>
<reference evidence="4" key="1">
    <citation type="journal article" date="2012" name="G3 (Bethesda)">
        <title>Pichia sorbitophila, an interspecies yeast hybrid reveals early steps of genome resolution following polyploidization.</title>
        <authorList>
            <person name="Leh Louis V."/>
            <person name="Despons L."/>
            <person name="Friedrich A."/>
            <person name="Martin T."/>
            <person name="Durrens P."/>
            <person name="Casaregola S."/>
            <person name="Neuveglise C."/>
            <person name="Fairhead C."/>
            <person name="Marck C."/>
            <person name="Cruz J.A."/>
            <person name="Straub M.L."/>
            <person name="Kugler V."/>
            <person name="Sacerdot C."/>
            <person name="Uzunov Z."/>
            <person name="Thierry A."/>
            <person name="Weiss S."/>
            <person name="Bleykasten C."/>
            <person name="De Montigny J."/>
            <person name="Jacques N."/>
            <person name="Jung P."/>
            <person name="Lemaire M."/>
            <person name="Mallet S."/>
            <person name="Morel G."/>
            <person name="Richard G.F."/>
            <person name="Sarkar A."/>
            <person name="Savel G."/>
            <person name="Schacherer J."/>
            <person name="Seret M.L."/>
            <person name="Talla E."/>
            <person name="Samson G."/>
            <person name="Jubin C."/>
            <person name="Poulain J."/>
            <person name="Vacherie B."/>
            <person name="Barbe V."/>
            <person name="Pelletier E."/>
            <person name="Sherman D.J."/>
            <person name="Westhof E."/>
            <person name="Weissenbach J."/>
            <person name="Baret P.V."/>
            <person name="Wincker P."/>
            <person name="Gaillardin C."/>
            <person name="Dujon B."/>
            <person name="Souciet J.L."/>
        </authorList>
    </citation>
    <scope>NUCLEOTIDE SEQUENCE [LARGE SCALE GENOMIC DNA]</scope>
    <source>
        <strain evidence="4">CBS 270.75 / DBVPG 7215 / KCTC 17166 / NRRL Y-17582</strain>
    </source>
</reference>
<gene>
    <name evidence="3" type="ordered locus">Ecym_2522</name>
</gene>
<dbReference type="InterPro" id="IPR001138">
    <property type="entry name" value="Zn2Cys6_DnaBD"/>
</dbReference>
<dbReference type="SMART" id="SM00066">
    <property type="entry name" value="GAL4"/>
    <property type="match status" value="1"/>
</dbReference>
<feature type="region of interest" description="Disordered" evidence="1">
    <location>
        <begin position="693"/>
        <end position="788"/>
    </location>
</feature>
<dbReference type="AlphaFoldDB" id="G8JQ85"/>
<dbReference type="PANTHER" id="PTHR31405:SF8">
    <property type="entry name" value="TRANSCRIPTION FACTOR PDR8-RELATED"/>
    <property type="match status" value="1"/>
</dbReference>
<proteinExistence type="predicted"/>
<dbReference type="GeneID" id="11468273"/>
<keyword evidence="4" id="KW-1185">Reference proteome</keyword>
<dbReference type="InParanoid" id="G8JQ85"/>
<dbReference type="OrthoDB" id="4356994at2759"/>
<dbReference type="InterPro" id="IPR036864">
    <property type="entry name" value="Zn2-C6_fun-type_DNA-bd_sf"/>
</dbReference>
<feature type="compositionally biased region" description="Low complexity" evidence="1">
    <location>
        <begin position="750"/>
        <end position="770"/>
    </location>
</feature>
<dbReference type="STRING" id="931890.G8JQ85"/>
<dbReference type="FunCoup" id="G8JQ85">
    <property type="interactions" value="66"/>
</dbReference>
<dbReference type="PANTHER" id="PTHR31405">
    <property type="entry name" value="TRANSCRIPTION FACTOR PDR8-RELATED"/>
    <property type="match status" value="1"/>
</dbReference>
<dbReference type="Proteomes" id="UP000006790">
    <property type="component" value="Chromosome 2"/>
</dbReference>
<dbReference type="RefSeq" id="XP_003645060.1">
    <property type="nucleotide sequence ID" value="XM_003645012.1"/>
</dbReference>
<organism evidence="3 4">
    <name type="scientific">Eremothecium cymbalariae (strain CBS 270.75 / DBVPG 7215 / KCTC 17166 / NRRL Y-17582)</name>
    <name type="common">Yeast</name>
    <dbReference type="NCBI Taxonomy" id="931890"/>
    <lineage>
        <taxon>Eukaryota</taxon>
        <taxon>Fungi</taxon>
        <taxon>Dikarya</taxon>
        <taxon>Ascomycota</taxon>
        <taxon>Saccharomycotina</taxon>
        <taxon>Saccharomycetes</taxon>
        <taxon>Saccharomycetales</taxon>
        <taxon>Saccharomycetaceae</taxon>
        <taxon>Eremothecium</taxon>
    </lineage>
</organism>
<accession>G8JQ85</accession>
<evidence type="ECO:0000313" key="4">
    <source>
        <dbReference type="Proteomes" id="UP000006790"/>
    </source>
</evidence>
<dbReference type="InterPro" id="IPR052693">
    <property type="entry name" value="Yeast_MDR_Regulatory"/>
</dbReference>
<evidence type="ECO:0000259" key="2">
    <source>
        <dbReference type="PROSITE" id="PS50048"/>
    </source>
</evidence>
<name>G8JQ85_ERECY</name>
<feature type="domain" description="Zn(2)-C6 fungal-type" evidence="2">
    <location>
        <begin position="18"/>
        <end position="49"/>
    </location>
</feature>
<evidence type="ECO:0000313" key="3">
    <source>
        <dbReference type="EMBL" id="AET38243.1"/>
    </source>
</evidence>
<dbReference type="eggNOG" id="ENOG502SJDI">
    <property type="taxonomic scope" value="Eukaryota"/>
</dbReference>
<sequence>MAESDNKVVKTRRKVSKSCVFCRKRRVKCDKARPKCSTCVSKGLPECVYLSEFTHDVNSRELFSSTPNVKLLRRIDELETELARMKSEMIPMFLHQNFASTHVDSLNKLSDFHLVIEKHGRTVFYGPTSYRTVVAALCPRFYHYSSTIWTKLRKARCNWKKANNYTSMTDSDMMDIPLLGGNVGTILDALKHSLPSYEVIRKALEFAFKSPFYRNFSFLDGEKVMRDFYTCFSKGPKNSISGQSPIISLIPVEKNNYYPVGVIVLIFSIVNYGQYPPPELELFLKYLSNSFSGKVFYVERVEFFLLRFFYRDLFSKSAGDCIHTVFFAHEAATTAIHMGFHKDIKDLYKNHPTYKDKVVYLENLWHWVLFIDIDVSLATGVPLYIAQNTVSLESISNPNTGNMYFLKKVIVKLRSVLIEIHSPIRTPDLKVLIEDIREFVRQKYKPLNFYLHRQNLNGQEYLELESLMLFMSTMFHMSMVNLIINNDFSPENFATIFQYILYTIKLTMVIIQRYFELDSIYYPQRIENAHHNPMMHLQLGICIMAKMCTRAIVEYYTLLFDCTMCVDASSQRTNTNDPVSSVFDLNIETLEVQNDHYISITAAAGEIRNLFEKFLGNMGPKLLEILKRKYPFMVLTSLEKICNAVLESAIESRNTVLADIKTKESLIFNTDGAEQTFVPPLVYKTAQPHLQLQPQQRQPDLQYQQHSKPQHPKSVLKQHQLQHHHPHHYHPQQLQQSQDQEEQKPQKIAHQSQRSSQQLLQQHQTQSQHKPQQESPPPQQQHQHPDNQKQINEPISQHYQQQPIDYFPAEQPHNMKQFMGTPPYVHPVIKQESVGVPLTPFSVQQPSQHAQLNPPDITIPSSTHYPPYVYSMPIYDQQLMKSMVDQFWANFDTGIDDWLTNSGGSFNHLSNLFRLGDSPDERDKLC</sequence>
<dbReference type="EMBL" id="CP002498">
    <property type="protein sequence ID" value="AET38243.1"/>
    <property type="molecule type" value="Genomic_DNA"/>
</dbReference>
<evidence type="ECO:0000256" key="1">
    <source>
        <dbReference type="SAM" id="MobiDB-lite"/>
    </source>
</evidence>
<dbReference type="KEGG" id="erc:Ecym_2522"/>
<dbReference type="PROSITE" id="PS50048">
    <property type="entry name" value="ZN2_CY6_FUNGAL_2"/>
    <property type="match status" value="1"/>
</dbReference>
<dbReference type="HOGENOM" id="CLU_010594_0_0_1"/>
<dbReference type="OMA" id="YLENLWH"/>
<feature type="compositionally biased region" description="Basic residues" evidence="1">
    <location>
        <begin position="708"/>
        <end position="730"/>
    </location>
</feature>
<dbReference type="SUPFAM" id="SSF57701">
    <property type="entry name" value="Zn2/Cys6 DNA-binding domain"/>
    <property type="match status" value="1"/>
</dbReference>
<dbReference type="Gene3D" id="4.10.240.10">
    <property type="entry name" value="Zn(2)-C6 fungal-type DNA-binding domain"/>
    <property type="match status" value="1"/>
</dbReference>
<protein>
    <recommendedName>
        <fullName evidence="2">Zn(2)-C6 fungal-type domain-containing protein</fullName>
    </recommendedName>
</protein>
<feature type="compositionally biased region" description="Low complexity" evidence="1">
    <location>
        <begin position="693"/>
        <end position="705"/>
    </location>
</feature>